<feature type="chain" id="PRO_5010234208" evidence="1">
    <location>
        <begin position="25"/>
        <end position="215"/>
    </location>
</feature>
<feature type="signal peptide" evidence="1">
    <location>
        <begin position="1"/>
        <end position="24"/>
    </location>
</feature>
<dbReference type="Pfam" id="PF08308">
    <property type="entry name" value="PEGA"/>
    <property type="match status" value="1"/>
</dbReference>
<feature type="domain" description="PEGA" evidence="2">
    <location>
        <begin position="32"/>
        <end position="79"/>
    </location>
</feature>
<dbReference type="PROSITE" id="PS51257">
    <property type="entry name" value="PROKAR_LIPOPROTEIN"/>
    <property type="match status" value="1"/>
</dbReference>
<evidence type="ECO:0000259" key="2">
    <source>
        <dbReference type="Pfam" id="PF08308"/>
    </source>
</evidence>
<proteinExistence type="predicted"/>
<evidence type="ECO:0000313" key="4">
    <source>
        <dbReference type="Proteomes" id="UP000183104"/>
    </source>
</evidence>
<dbReference type="OrthoDB" id="194242at2"/>
<dbReference type="Proteomes" id="UP000183104">
    <property type="component" value="Unassembled WGS sequence"/>
</dbReference>
<keyword evidence="4" id="KW-1185">Reference proteome</keyword>
<organism evidence="3 4">
    <name type="scientific">Thiohalorhabdus denitrificans</name>
    <dbReference type="NCBI Taxonomy" id="381306"/>
    <lineage>
        <taxon>Bacteria</taxon>
        <taxon>Pseudomonadati</taxon>
        <taxon>Pseudomonadota</taxon>
        <taxon>Gammaproteobacteria</taxon>
        <taxon>Thiohalorhabdales</taxon>
        <taxon>Thiohalorhabdaceae</taxon>
        <taxon>Thiohalorhabdus</taxon>
    </lineage>
</organism>
<reference evidence="4" key="1">
    <citation type="submission" date="2016-10" db="EMBL/GenBank/DDBJ databases">
        <authorList>
            <person name="Varghese N."/>
        </authorList>
    </citation>
    <scope>NUCLEOTIDE SEQUENCE [LARGE SCALE GENOMIC DNA]</scope>
    <source>
        <strain evidence="4">HL 19</strain>
    </source>
</reference>
<dbReference type="RefSeq" id="WP_054965894.1">
    <property type="nucleotide sequence ID" value="NZ_FMUN01000003.1"/>
</dbReference>
<dbReference type="EMBL" id="FMUN01000003">
    <property type="protein sequence ID" value="SCY08623.1"/>
    <property type="molecule type" value="Genomic_DNA"/>
</dbReference>
<dbReference type="InterPro" id="IPR013229">
    <property type="entry name" value="PEGA"/>
</dbReference>
<name>A0A1G5D1M5_9GAMM</name>
<protein>
    <submittedName>
        <fullName evidence="3">PEGA domain-containing protein</fullName>
    </submittedName>
</protein>
<keyword evidence="1" id="KW-0732">Signal</keyword>
<sequence length="215" mass="23529">MRAQTATLGLAVLSMLLLTGCASIVSGRNEQVSFESEPEGAKVEVDGRTLGRTPLTANLEKDSGQIIKVSKEGYETETMELDTSVNPWFFGNVILGGLPGSTTDAATGSIYEYKQNHYLVTLNEKGTTEGVASDGQKIKKYVLLNFDKLQEASFTEEYTKSEAFLNLVDMLGIDLTNQSAVEQVRATLKEEEEPMAAARAIAERTKHNEEQAKLR</sequence>
<evidence type="ECO:0000256" key="1">
    <source>
        <dbReference type="SAM" id="SignalP"/>
    </source>
</evidence>
<gene>
    <name evidence="3" type="ORF">SAMN05661077_1140</name>
</gene>
<dbReference type="AlphaFoldDB" id="A0A1G5D1M5"/>
<accession>A0A1G5D1M5</accession>
<evidence type="ECO:0000313" key="3">
    <source>
        <dbReference type="EMBL" id="SCY08623.1"/>
    </source>
</evidence>